<comment type="caution">
    <text evidence="2">The sequence shown here is derived from an EMBL/GenBank/DDBJ whole genome shotgun (WGS) entry which is preliminary data.</text>
</comment>
<keyword evidence="1" id="KW-0732">Signal</keyword>
<accession>A0ABQ8GLR9</accession>
<dbReference type="Proteomes" id="UP000774617">
    <property type="component" value="Unassembled WGS sequence"/>
</dbReference>
<gene>
    <name evidence="2" type="ORF">B0J12DRAFT_649518</name>
</gene>
<name>A0ABQ8GLR9_9PEZI</name>
<sequence>MSICSAGLGLVLMSVSQLANAMILDTATAQAIAPAAARGAYDLEPLTGTSIGVRNSSGRILQLLACGCLAPLYAGWRPAVSLADAVM</sequence>
<organism evidence="2 3">
    <name type="scientific">Macrophomina phaseolina</name>
    <dbReference type="NCBI Taxonomy" id="35725"/>
    <lineage>
        <taxon>Eukaryota</taxon>
        <taxon>Fungi</taxon>
        <taxon>Dikarya</taxon>
        <taxon>Ascomycota</taxon>
        <taxon>Pezizomycotina</taxon>
        <taxon>Dothideomycetes</taxon>
        <taxon>Dothideomycetes incertae sedis</taxon>
        <taxon>Botryosphaeriales</taxon>
        <taxon>Botryosphaeriaceae</taxon>
        <taxon>Macrophomina</taxon>
    </lineage>
</organism>
<evidence type="ECO:0000256" key="1">
    <source>
        <dbReference type="SAM" id="SignalP"/>
    </source>
</evidence>
<feature type="chain" id="PRO_5045870469" evidence="1">
    <location>
        <begin position="22"/>
        <end position="87"/>
    </location>
</feature>
<protein>
    <submittedName>
        <fullName evidence="2">Uncharacterized protein</fullName>
    </submittedName>
</protein>
<reference evidence="2 3" key="1">
    <citation type="journal article" date="2021" name="Nat. Commun.">
        <title>Genetic determinants of endophytism in the Arabidopsis root mycobiome.</title>
        <authorList>
            <person name="Mesny F."/>
            <person name="Miyauchi S."/>
            <person name="Thiergart T."/>
            <person name="Pickel B."/>
            <person name="Atanasova L."/>
            <person name="Karlsson M."/>
            <person name="Huettel B."/>
            <person name="Barry K.W."/>
            <person name="Haridas S."/>
            <person name="Chen C."/>
            <person name="Bauer D."/>
            <person name="Andreopoulos W."/>
            <person name="Pangilinan J."/>
            <person name="LaButti K."/>
            <person name="Riley R."/>
            <person name="Lipzen A."/>
            <person name="Clum A."/>
            <person name="Drula E."/>
            <person name="Henrissat B."/>
            <person name="Kohler A."/>
            <person name="Grigoriev I.V."/>
            <person name="Martin F.M."/>
            <person name="Hacquard S."/>
        </authorList>
    </citation>
    <scope>NUCLEOTIDE SEQUENCE [LARGE SCALE GENOMIC DNA]</scope>
    <source>
        <strain evidence="2 3">MPI-SDFR-AT-0080</strain>
    </source>
</reference>
<feature type="non-terminal residue" evidence="2">
    <location>
        <position position="87"/>
    </location>
</feature>
<evidence type="ECO:0000313" key="3">
    <source>
        <dbReference type="Proteomes" id="UP000774617"/>
    </source>
</evidence>
<evidence type="ECO:0000313" key="2">
    <source>
        <dbReference type="EMBL" id="KAH7060614.1"/>
    </source>
</evidence>
<feature type="signal peptide" evidence="1">
    <location>
        <begin position="1"/>
        <end position="21"/>
    </location>
</feature>
<proteinExistence type="predicted"/>
<dbReference type="EMBL" id="JAGTJR010000005">
    <property type="protein sequence ID" value="KAH7060614.1"/>
    <property type="molecule type" value="Genomic_DNA"/>
</dbReference>
<keyword evidence="3" id="KW-1185">Reference proteome</keyword>